<dbReference type="GO" id="GO:0015986">
    <property type="term" value="P:proton motive force-driven ATP synthesis"/>
    <property type="evidence" value="ECO:0007669"/>
    <property type="project" value="InterPro"/>
</dbReference>
<keyword evidence="6 12" id="KW-0812">Transmembrane</keyword>
<organism evidence="14">
    <name type="scientific">Suinzona borowieci</name>
    <dbReference type="NCBI Taxonomy" id="2856062"/>
    <lineage>
        <taxon>Eukaryota</taxon>
        <taxon>Metazoa</taxon>
        <taxon>Ecdysozoa</taxon>
        <taxon>Arthropoda</taxon>
        <taxon>Hexapoda</taxon>
        <taxon>Insecta</taxon>
        <taxon>Pterygota</taxon>
        <taxon>Neoptera</taxon>
        <taxon>Endopterygota</taxon>
        <taxon>Coleoptera</taxon>
        <taxon>Polyphaga</taxon>
        <taxon>Cucujiformia</taxon>
        <taxon>Chrysomeloidea</taxon>
        <taxon>Chrysomelidae</taxon>
        <taxon>Chrysomelinae</taxon>
        <taxon>Entomoscelini</taxon>
        <taxon>Suinzona</taxon>
    </lineage>
</organism>
<evidence type="ECO:0000256" key="12">
    <source>
        <dbReference type="RuleBase" id="RU003661"/>
    </source>
</evidence>
<dbReference type="Pfam" id="PF00895">
    <property type="entry name" value="ATP-synt_8"/>
    <property type="match status" value="1"/>
</dbReference>
<dbReference type="GO" id="GO:0031966">
    <property type="term" value="C:mitochondrial membrane"/>
    <property type="evidence" value="ECO:0007669"/>
    <property type="project" value="UniProtKB-SubCell"/>
</dbReference>
<sequence length="51" mass="6515">MPQMMPLNWLILFFYTISVFLMFNIINYFNYNYSIKNINYSMKLIKYNWKW</sequence>
<geneLocation type="mitochondrion" evidence="14"/>
<dbReference type="EMBL" id="MW544036">
    <property type="protein sequence ID" value="QXJ79807.1"/>
    <property type="molecule type" value="Genomic_DNA"/>
</dbReference>
<evidence type="ECO:0000256" key="3">
    <source>
        <dbReference type="ARBA" id="ARBA00011291"/>
    </source>
</evidence>
<evidence type="ECO:0000256" key="6">
    <source>
        <dbReference type="ARBA" id="ARBA00022692"/>
    </source>
</evidence>
<evidence type="ECO:0000256" key="4">
    <source>
        <dbReference type="ARBA" id="ARBA00022448"/>
    </source>
</evidence>
<proteinExistence type="inferred from homology"/>
<accession>A0A8F5DNQ9</accession>
<dbReference type="GO" id="GO:0015078">
    <property type="term" value="F:proton transmembrane transporter activity"/>
    <property type="evidence" value="ECO:0007669"/>
    <property type="project" value="InterPro"/>
</dbReference>
<evidence type="ECO:0000256" key="10">
    <source>
        <dbReference type="ARBA" id="ARBA00023128"/>
    </source>
</evidence>
<evidence type="ECO:0000256" key="9">
    <source>
        <dbReference type="ARBA" id="ARBA00023065"/>
    </source>
</evidence>
<gene>
    <name evidence="14" type="primary">atp8</name>
</gene>
<evidence type="ECO:0000256" key="8">
    <source>
        <dbReference type="ARBA" id="ARBA00022989"/>
    </source>
</evidence>
<name>A0A8F5DNQ9_9CUCU</name>
<evidence type="ECO:0000256" key="13">
    <source>
        <dbReference type="SAM" id="Phobius"/>
    </source>
</evidence>
<evidence type="ECO:0000256" key="2">
    <source>
        <dbReference type="ARBA" id="ARBA00008892"/>
    </source>
</evidence>
<evidence type="ECO:0000313" key="14">
    <source>
        <dbReference type="EMBL" id="QXJ79807.1"/>
    </source>
</evidence>
<feature type="transmembrane region" description="Helical" evidence="13">
    <location>
        <begin position="6"/>
        <end position="29"/>
    </location>
</feature>
<dbReference type="InterPro" id="IPR001421">
    <property type="entry name" value="ATP8_metazoa"/>
</dbReference>
<keyword evidence="4 12" id="KW-0813">Transport</keyword>
<dbReference type="GO" id="GO:0045259">
    <property type="term" value="C:proton-transporting ATP synthase complex"/>
    <property type="evidence" value="ECO:0007669"/>
    <property type="project" value="UniProtKB-KW"/>
</dbReference>
<reference evidence="14" key="1">
    <citation type="journal article" date="2021" name="Sci. Rep.">
        <title>An integrative approach reveals a new species of flightless leaf beetle (Chrysomelidae: Suinzona) from South Korea.</title>
        <authorList>
            <person name="Cho H.-W."/>
            <person name="Kim S.K."/>
        </authorList>
    </citation>
    <scope>NUCLEOTIDE SEQUENCE</scope>
</reference>
<keyword evidence="9 12" id="KW-0406">Ion transport</keyword>
<comment type="subcellular location">
    <subcellularLocation>
        <location evidence="1 12">Mitochondrion membrane</location>
        <topology evidence="1 12">Single-pass membrane protein</topology>
    </subcellularLocation>
</comment>
<keyword evidence="11 13" id="KW-0472">Membrane</keyword>
<comment type="similarity">
    <text evidence="2 12">Belongs to the ATPase protein 8 family.</text>
</comment>
<dbReference type="AlphaFoldDB" id="A0A8F5DNQ9"/>
<comment type="subunit">
    <text evidence="3">F-type ATPases have 2 components, CF(1) - the catalytic core - and CF(0) - the membrane proton channel.</text>
</comment>
<keyword evidence="7 12" id="KW-0375">Hydrogen ion transport</keyword>
<evidence type="ECO:0000256" key="7">
    <source>
        <dbReference type="ARBA" id="ARBA00022781"/>
    </source>
</evidence>
<evidence type="ECO:0000256" key="1">
    <source>
        <dbReference type="ARBA" id="ARBA00004304"/>
    </source>
</evidence>
<keyword evidence="5 12" id="KW-0138">CF(0)</keyword>
<evidence type="ECO:0000256" key="11">
    <source>
        <dbReference type="ARBA" id="ARBA00023136"/>
    </source>
</evidence>
<keyword evidence="8 13" id="KW-1133">Transmembrane helix</keyword>
<evidence type="ECO:0000256" key="5">
    <source>
        <dbReference type="ARBA" id="ARBA00022547"/>
    </source>
</evidence>
<keyword evidence="10 12" id="KW-0496">Mitochondrion</keyword>
<protein>
    <recommendedName>
        <fullName evidence="12">ATP synthase complex subunit 8</fullName>
    </recommendedName>
</protein>